<dbReference type="OrthoDB" id="3284378at2"/>
<dbReference type="EMBL" id="LLZH01000145">
    <property type="protein sequence ID" value="KUL33321.1"/>
    <property type="molecule type" value="Genomic_DNA"/>
</dbReference>
<dbReference type="CDD" id="cd01097">
    <property type="entry name" value="Tetrahydromethanopterin_reductase"/>
    <property type="match status" value="1"/>
</dbReference>
<dbReference type="RefSeq" id="WP_067691869.1">
    <property type="nucleotide sequence ID" value="NZ_LLZH01000145.1"/>
</dbReference>
<dbReference type="AlphaFoldDB" id="A0A101JVG3"/>
<protein>
    <submittedName>
        <fullName evidence="2">F420-dependent oxidoreductase</fullName>
    </submittedName>
</protein>
<feature type="domain" description="Luciferase-like" evidence="1">
    <location>
        <begin position="11"/>
        <end position="310"/>
    </location>
</feature>
<organism evidence="2 3">
    <name type="scientific">Actinoplanes awajinensis subsp. mycoplanecinus</name>
    <dbReference type="NCBI Taxonomy" id="135947"/>
    <lineage>
        <taxon>Bacteria</taxon>
        <taxon>Bacillati</taxon>
        <taxon>Actinomycetota</taxon>
        <taxon>Actinomycetes</taxon>
        <taxon>Micromonosporales</taxon>
        <taxon>Micromonosporaceae</taxon>
        <taxon>Actinoplanes</taxon>
    </lineage>
</organism>
<dbReference type="GO" id="GO:0016705">
    <property type="term" value="F:oxidoreductase activity, acting on paired donors, with incorporation or reduction of molecular oxygen"/>
    <property type="evidence" value="ECO:0007669"/>
    <property type="project" value="InterPro"/>
</dbReference>
<dbReference type="InterPro" id="IPR011251">
    <property type="entry name" value="Luciferase-like_dom"/>
</dbReference>
<reference evidence="2 3" key="1">
    <citation type="submission" date="2015-10" db="EMBL/GenBank/DDBJ databases">
        <authorList>
            <person name="Gilbert D.G."/>
        </authorList>
    </citation>
    <scope>NUCLEOTIDE SEQUENCE [LARGE SCALE GENOMIC DNA]</scope>
    <source>
        <strain evidence="2 3">NRRL B-16712</strain>
    </source>
</reference>
<dbReference type="InterPro" id="IPR050564">
    <property type="entry name" value="F420-G6PD/mer"/>
</dbReference>
<dbReference type="NCBIfam" id="TIGR03617">
    <property type="entry name" value="F420_MSMEG_2256"/>
    <property type="match status" value="1"/>
</dbReference>
<evidence type="ECO:0000313" key="3">
    <source>
        <dbReference type="Proteomes" id="UP000053244"/>
    </source>
</evidence>
<dbReference type="PANTHER" id="PTHR43244:SF2">
    <property type="entry name" value="CONSERVED HYPOTHETICAL ALANINE AND PROLINE-RICH PROTEIN"/>
    <property type="match status" value="1"/>
</dbReference>
<gene>
    <name evidence="2" type="ORF">ADL15_17670</name>
</gene>
<dbReference type="SUPFAM" id="SSF51679">
    <property type="entry name" value="Bacterial luciferase-like"/>
    <property type="match status" value="1"/>
</dbReference>
<evidence type="ECO:0000313" key="2">
    <source>
        <dbReference type="EMBL" id="KUL33321.1"/>
    </source>
</evidence>
<dbReference type="Gene3D" id="3.20.20.30">
    <property type="entry name" value="Luciferase-like domain"/>
    <property type="match status" value="1"/>
</dbReference>
<dbReference type="PANTHER" id="PTHR43244">
    <property type="match status" value="1"/>
</dbReference>
<name>A0A101JVG3_9ACTN</name>
<dbReference type="Proteomes" id="UP000053244">
    <property type="component" value="Unassembled WGS sequence"/>
</dbReference>
<dbReference type="InterPro" id="IPR019919">
    <property type="entry name" value="Lucif-like_OxRdtase_MSMEG_2256"/>
</dbReference>
<proteinExistence type="predicted"/>
<dbReference type="Pfam" id="PF00296">
    <property type="entry name" value="Bac_luciferase"/>
    <property type="match status" value="1"/>
</dbReference>
<evidence type="ECO:0000259" key="1">
    <source>
        <dbReference type="Pfam" id="PF00296"/>
    </source>
</evidence>
<accession>A0A101JVG3</accession>
<dbReference type="InterPro" id="IPR036661">
    <property type="entry name" value="Luciferase-like_sf"/>
</dbReference>
<sequence>MFVDFTAPVAASPAEAEAAAVSAEQVGYDGFGAAETKHDVFTTLALVARATERISLQSAIAVAFARNPMTVAVLANDLRLISEGRFRLGLGSQVKPHIERRFAMPWSRPAARMEEFVAALRAIWHAWATGERLMFRGEFYKHTLMTEFFDPGPNPHGNPPIELAAVGELMTAVAGRVADGLLAHPLTSVTYLAERTLPAVRAARGGSLDGFTIGLGAMVVLGADEAQRSRAEQAVRAQIAFYASTPAYRPVLEVHGWGDLADRLNVLSRRQDWTAMAAEVTDEVLDTFAVAGDPATVAAGLKDRFGTTIDRISLYTPYETDRYQLAAVRSALRAD</sequence>
<comment type="caution">
    <text evidence="2">The sequence shown here is derived from an EMBL/GenBank/DDBJ whole genome shotgun (WGS) entry which is preliminary data.</text>
</comment>
<keyword evidence="3" id="KW-1185">Reference proteome</keyword>